<dbReference type="EMBL" id="LAZR01000431">
    <property type="protein sequence ID" value="KKN69164.1"/>
    <property type="molecule type" value="Genomic_DNA"/>
</dbReference>
<gene>
    <name evidence="1" type="ORF">LCGC14_0443400</name>
</gene>
<sequence>MSEWPVSGVALVHRNLALYLPGVDFDVTIVTPAQAAVLTSAAVDVTWTFSPGVQATFRVEALLAGVVVYDSGIVSTATQAHTIPEGFLETGNAYVIRVTVTTTDLNTGQGEVNVTTAFAPSVNVTGLVLEALGDKCDLPANGGLELPGIKVSWAEVVPGAGETFVRYSVWRRDAGQSDTDYVRIASITAVATVTFTDRCVTPYTTHEYAVTWTALDGADTLVSIKQDPPPFERVENDFVYVHPEDDPATFFTFFSLRSSQEVEQQHREVPLWGRQQPTEFVGEQEFSRLRLEGLPDLHRGALWDALTAVVALQRTAGSVLCVRVGFAGQRFFMNTTRQSRENAQKTYEPRLDLVEVFFDESVA</sequence>
<name>A0A0F9SQG6_9ZZZZ</name>
<organism evidence="1">
    <name type="scientific">marine sediment metagenome</name>
    <dbReference type="NCBI Taxonomy" id="412755"/>
    <lineage>
        <taxon>unclassified sequences</taxon>
        <taxon>metagenomes</taxon>
        <taxon>ecological metagenomes</taxon>
    </lineage>
</organism>
<dbReference type="AlphaFoldDB" id="A0A0F9SQG6"/>
<dbReference type="Gene3D" id="2.60.40.10">
    <property type="entry name" value="Immunoglobulins"/>
    <property type="match status" value="1"/>
</dbReference>
<proteinExistence type="predicted"/>
<comment type="caution">
    <text evidence="1">The sequence shown here is derived from an EMBL/GenBank/DDBJ whole genome shotgun (WGS) entry which is preliminary data.</text>
</comment>
<protein>
    <submittedName>
        <fullName evidence="1">Uncharacterized protein</fullName>
    </submittedName>
</protein>
<dbReference type="InterPro" id="IPR013783">
    <property type="entry name" value="Ig-like_fold"/>
</dbReference>
<evidence type="ECO:0000313" key="1">
    <source>
        <dbReference type="EMBL" id="KKN69164.1"/>
    </source>
</evidence>
<reference evidence="1" key="1">
    <citation type="journal article" date="2015" name="Nature">
        <title>Complex archaea that bridge the gap between prokaryotes and eukaryotes.</title>
        <authorList>
            <person name="Spang A."/>
            <person name="Saw J.H."/>
            <person name="Jorgensen S.L."/>
            <person name="Zaremba-Niedzwiedzka K."/>
            <person name="Martijn J."/>
            <person name="Lind A.E."/>
            <person name="van Eijk R."/>
            <person name="Schleper C."/>
            <person name="Guy L."/>
            <person name="Ettema T.J."/>
        </authorList>
    </citation>
    <scope>NUCLEOTIDE SEQUENCE</scope>
</reference>
<accession>A0A0F9SQG6</accession>